<organism evidence="1 2">
    <name type="scientific">Tanacetum coccineum</name>
    <dbReference type="NCBI Taxonomy" id="301880"/>
    <lineage>
        <taxon>Eukaryota</taxon>
        <taxon>Viridiplantae</taxon>
        <taxon>Streptophyta</taxon>
        <taxon>Embryophyta</taxon>
        <taxon>Tracheophyta</taxon>
        <taxon>Spermatophyta</taxon>
        <taxon>Magnoliopsida</taxon>
        <taxon>eudicotyledons</taxon>
        <taxon>Gunneridae</taxon>
        <taxon>Pentapetalae</taxon>
        <taxon>asterids</taxon>
        <taxon>campanulids</taxon>
        <taxon>Asterales</taxon>
        <taxon>Asteraceae</taxon>
        <taxon>Asteroideae</taxon>
        <taxon>Anthemideae</taxon>
        <taxon>Anthemidinae</taxon>
        <taxon>Tanacetum</taxon>
    </lineage>
</organism>
<dbReference type="InterPro" id="IPR016039">
    <property type="entry name" value="Thiolase-like"/>
</dbReference>
<keyword evidence="2" id="KW-1185">Reference proteome</keyword>
<evidence type="ECO:0000313" key="2">
    <source>
        <dbReference type="Proteomes" id="UP001151760"/>
    </source>
</evidence>
<protein>
    <submittedName>
        <fullName evidence="1">3-ketoacyl-CoA thiolase 2, peroxisomal</fullName>
    </submittedName>
</protein>
<dbReference type="Gene3D" id="3.40.47.10">
    <property type="match status" value="1"/>
</dbReference>
<evidence type="ECO:0000313" key="1">
    <source>
        <dbReference type="EMBL" id="GJT70317.1"/>
    </source>
</evidence>
<accession>A0ABQ5G5P3</accession>
<sequence>MSREHLSGGLGCPASSLSWNSFNNQARALQTLQGKCELATKGIETQPGQGLVSRGFIFAFAAGMFFLKFDEAANAFYEGVKLEPENMELVNAFRNEQDQATKAVVATASGNSRTRSFPSKLRTLFGEEIVDPKTREETPVTISVDDGICPGTTLADLAKLKLVFKKDDSTTYITKLSSLPTSGISLLNNLCNGFL</sequence>
<dbReference type="Proteomes" id="UP001151760">
    <property type="component" value="Unassembled WGS sequence"/>
</dbReference>
<comment type="caution">
    <text evidence="1">The sequence shown here is derived from an EMBL/GenBank/DDBJ whole genome shotgun (WGS) entry which is preliminary data.</text>
</comment>
<proteinExistence type="predicted"/>
<gene>
    <name evidence="1" type="ORF">Tco_1029603</name>
</gene>
<dbReference type="EMBL" id="BQNB010018065">
    <property type="protein sequence ID" value="GJT70317.1"/>
    <property type="molecule type" value="Genomic_DNA"/>
</dbReference>
<reference evidence="1" key="1">
    <citation type="journal article" date="2022" name="Int. J. Mol. Sci.">
        <title>Draft Genome of Tanacetum Coccineum: Genomic Comparison of Closely Related Tanacetum-Family Plants.</title>
        <authorList>
            <person name="Yamashiro T."/>
            <person name="Shiraishi A."/>
            <person name="Nakayama K."/>
            <person name="Satake H."/>
        </authorList>
    </citation>
    <scope>NUCLEOTIDE SEQUENCE</scope>
</reference>
<reference evidence="1" key="2">
    <citation type="submission" date="2022-01" db="EMBL/GenBank/DDBJ databases">
        <authorList>
            <person name="Yamashiro T."/>
            <person name="Shiraishi A."/>
            <person name="Satake H."/>
            <person name="Nakayama K."/>
        </authorList>
    </citation>
    <scope>NUCLEOTIDE SEQUENCE</scope>
</reference>
<name>A0ABQ5G5P3_9ASTR</name>